<sequence length="118" mass="13115">MIYVFHASEILLKQLYAVENERELVTLVMLNLANYQLAGRVKNDELDIAFAATGGPSTWLNTDNLSIDVTPEPERDSRFGDILVEVFSGYVNLSTPAGFIPLVDAVEQNGELSRKQLN</sequence>
<gene>
    <name evidence="1" type="ORF">GCM10009114_33510</name>
</gene>
<protein>
    <submittedName>
        <fullName evidence="1">Uncharacterized protein</fullName>
    </submittedName>
</protein>
<keyword evidence="2" id="KW-1185">Reference proteome</keyword>
<evidence type="ECO:0000313" key="2">
    <source>
        <dbReference type="Proteomes" id="UP001500359"/>
    </source>
</evidence>
<reference evidence="2" key="1">
    <citation type="journal article" date="2019" name="Int. J. Syst. Evol. Microbiol.">
        <title>The Global Catalogue of Microorganisms (GCM) 10K type strain sequencing project: providing services to taxonomists for standard genome sequencing and annotation.</title>
        <authorList>
            <consortium name="The Broad Institute Genomics Platform"/>
            <consortium name="The Broad Institute Genome Sequencing Center for Infectious Disease"/>
            <person name="Wu L."/>
            <person name="Ma J."/>
        </authorList>
    </citation>
    <scope>NUCLEOTIDE SEQUENCE [LARGE SCALE GENOMIC DNA]</scope>
    <source>
        <strain evidence="2">JCM 15896</strain>
    </source>
</reference>
<dbReference type="Proteomes" id="UP001500359">
    <property type="component" value="Unassembled WGS sequence"/>
</dbReference>
<organism evidence="1 2">
    <name type="scientific">Aliiglaciecola litoralis</name>
    <dbReference type="NCBI Taxonomy" id="582857"/>
    <lineage>
        <taxon>Bacteria</taxon>
        <taxon>Pseudomonadati</taxon>
        <taxon>Pseudomonadota</taxon>
        <taxon>Gammaproteobacteria</taxon>
        <taxon>Alteromonadales</taxon>
        <taxon>Alteromonadaceae</taxon>
        <taxon>Aliiglaciecola</taxon>
    </lineage>
</organism>
<dbReference type="EMBL" id="BAAAFD010000012">
    <property type="protein sequence ID" value="GAA0859564.1"/>
    <property type="molecule type" value="Genomic_DNA"/>
</dbReference>
<comment type="caution">
    <text evidence="1">The sequence shown here is derived from an EMBL/GenBank/DDBJ whole genome shotgun (WGS) entry which is preliminary data.</text>
</comment>
<evidence type="ECO:0000313" key="1">
    <source>
        <dbReference type="EMBL" id="GAA0859564.1"/>
    </source>
</evidence>
<accession>A0ABP3X1E4</accession>
<dbReference type="RefSeq" id="WP_343862075.1">
    <property type="nucleotide sequence ID" value="NZ_BAAAFD010000012.1"/>
</dbReference>
<name>A0ABP3X1E4_9ALTE</name>
<proteinExistence type="predicted"/>